<reference evidence="1" key="2">
    <citation type="submission" date="2025-09" db="UniProtKB">
        <authorList>
            <consortium name="Ensembl"/>
        </authorList>
    </citation>
    <scope>IDENTIFICATION</scope>
</reference>
<proteinExistence type="predicted"/>
<dbReference type="Ensembl" id="ENSNFUT00015025031.1">
    <property type="protein sequence ID" value="ENSNFUP00015023941.1"/>
    <property type="gene ID" value="ENSNFUG00015011570.1"/>
</dbReference>
<dbReference type="AlphaFoldDB" id="A0A8C6LUZ4"/>
<dbReference type="Proteomes" id="UP000694548">
    <property type="component" value="Unassembled WGS sequence"/>
</dbReference>
<accession>A0A8C6LUZ4</accession>
<evidence type="ECO:0000313" key="1">
    <source>
        <dbReference type="Ensembl" id="ENSNFUP00015023941.1"/>
    </source>
</evidence>
<organism evidence="1 2">
    <name type="scientific">Nothobranchius furzeri</name>
    <name type="common">Turquoise killifish</name>
    <dbReference type="NCBI Taxonomy" id="105023"/>
    <lineage>
        <taxon>Eukaryota</taxon>
        <taxon>Metazoa</taxon>
        <taxon>Chordata</taxon>
        <taxon>Craniata</taxon>
        <taxon>Vertebrata</taxon>
        <taxon>Euteleostomi</taxon>
        <taxon>Actinopterygii</taxon>
        <taxon>Neopterygii</taxon>
        <taxon>Teleostei</taxon>
        <taxon>Neoteleostei</taxon>
        <taxon>Acanthomorphata</taxon>
        <taxon>Ovalentaria</taxon>
        <taxon>Atherinomorphae</taxon>
        <taxon>Cyprinodontiformes</taxon>
        <taxon>Nothobranchiidae</taxon>
        <taxon>Nothobranchius</taxon>
    </lineage>
</organism>
<sequence length="84" mass="9291">TQVTLLQTSDLITNKSAVTILVKNKSGKSYGLFVRSICFNPHVNQTDELTALVAARCEKHLEVVFTVLPAFKLQEQQSKDTGNI</sequence>
<evidence type="ECO:0000313" key="2">
    <source>
        <dbReference type="Proteomes" id="UP000694548"/>
    </source>
</evidence>
<protein>
    <submittedName>
        <fullName evidence="1">Uncharacterized protein</fullName>
    </submittedName>
</protein>
<name>A0A8C6LUZ4_NOTFU</name>
<keyword evidence="2" id="KW-1185">Reference proteome</keyword>
<reference evidence="1" key="1">
    <citation type="submission" date="2025-08" db="UniProtKB">
        <authorList>
            <consortium name="Ensembl"/>
        </authorList>
    </citation>
    <scope>IDENTIFICATION</scope>
</reference>